<dbReference type="InterPro" id="IPR001623">
    <property type="entry name" value="DnaJ_domain"/>
</dbReference>
<feature type="domain" description="J" evidence="2">
    <location>
        <begin position="5"/>
        <end position="70"/>
    </location>
</feature>
<dbReference type="GeneID" id="113697469"/>
<dbReference type="RefSeq" id="XP_027072901.1">
    <property type="nucleotide sequence ID" value="XM_027217100.1"/>
</dbReference>
<dbReference type="OrthoDB" id="342454at2759"/>
<sequence length="98" mass="11619">MSEIDKFDCFDLFYMSTGLLFSPCRYWKLSLMVHPDKCSHPQAHQAFVKLNKAFKDLQDPDKRKALDEKIKLKEEQEEFKAELKAMKEAAHRKRLQEA</sequence>
<dbReference type="SMART" id="SM00271">
    <property type="entry name" value="DnaJ"/>
    <property type="match status" value="1"/>
</dbReference>
<keyword evidence="3" id="KW-1185">Reference proteome</keyword>
<keyword evidence="1" id="KW-0175">Coiled coil</keyword>
<dbReference type="InterPro" id="IPR036869">
    <property type="entry name" value="J_dom_sf"/>
</dbReference>
<dbReference type="PANTHER" id="PTHR47422:SF1">
    <property type="entry name" value="DNAJ HEAT SHOCK N-TERMINAL DOMAIN-CONTAINING PROTEIN"/>
    <property type="match status" value="1"/>
</dbReference>
<protein>
    <submittedName>
        <fullName evidence="4">DnaJ protein ERDJ7-like</fullName>
    </submittedName>
</protein>
<dbReference type="Gene3D" id="1.10.287.110">
    <property type="entry name" value="DnaJ domain"/>
    <property type="match status" value="1"/>
</dbReference>
<dbReference type="Proteomes" id="UP001652660">
    <property type="component" value="Chromosome 6e"/>
</dbReference>
<evidence type="ECO:0000313" key="3">
    <source>
        <dbReference type="Proteomes" id="UP001652660"/>
    </source>
</evidence>
<dbReference type="Pfam" id="PF00226">
    <property type="entry name" value="DnaJ"/>
    <property type="match status" value="1"/>
</dbReference>
<organism evidence="3 4">
    <name type="scientific">Coffea arabica</name>
    <name type="common">Arabian coffee</name>
    <dbReference type="NCBI Taxonomy" id="13443"/>
    <lineage>
        <taxon>Eukaryota</taxon>
        <taxon>Viridiplantae</taxon>
        <taxon>Streptophyta</taxon>
        <taxon>Embryophyta</taxon>
        <taxon>Tracheophyta</taxon>
        <taxon>Spermatophyta</taxon>
        <taxon>Magnoliopsida</taxon>
        <taxon>eudicotyledons</taxon>
        <taxon>Gunneridae</taxon>
        <taxon>Pentapetalae</taxon>
        <taxon>asterids</taxon>
        <taxon>lamiids</taxon>
        <taxon>Gentianales</taxon>
        <taxon>Rubiaceae</taxon>
        <taxon>Ixoroideae</taxon>
        <taxon>Gardenieae complex</taxon>
        <taxon>Bertiereae - Coffeeae clade</taxon>
        <taxon>Coffeeae</taxon>
        <taxon>Coffea</taxon>
    </lineage>
</organism>
<dbReference type="CDD" id="cd06257">
    <property type="entry name" value="DnaJ"/>
    <property type="match status" value="1"/>
</dbReference>
<dbReference type="RefSeq" id="XP_071910186.1">
    <property type="nucleotide sequence ID" value="XM_072054085.1"/>
</dbReference>
<reference evidence="3" key="1">
    <citation type="journal article" date="2025" name="Foods">
        <title>Unveiling the Microbial Signatures of Arabica Coffee Cherries: Insights into Ripeness Specific Diversity, Functional Traits, and Implications for Quality and Safety.</title>
        <authorList>
            <consortium name="RefSeq"/>
            <person name="Tenea G.N."/>
            <person name="Cifuentes V."/>
            <person name="Reyes P."/>
            <person name="Cevallos-Vallejos M."/>
        </authorList>
    </citation>
    <scope>NUCLEOTIDE SEQUENCE [LARGE SCALE GENOMIC DNA]</scope>
</reference>
<dbReference type="PANTHER" id="PTHR47422">
    <property type="entry name" value="DNAJ HEAT SHOCK N-TERMINAL DOMAIN-CONTAINING PROTEIN"/>
    <property type="match status" value="1"/>
</dbReference>
<dbReference type="AlphaFoldDB" id="A0A6P6T4S0"/>
<feature type="coiled-coil region" evidence="1">
    <location>
        <begin position="62"/>
        <end position="92"/>
    </location>
</feature>
<evidence type="ECO:0000256" key="1">
    <source>
        <dbReference type="SAM" id="Coils"/>
    </source>
</evidence>
<evidence type="ECO:0000313" key="4">
    <source>
        <dbReference type="RefSeq" id="XP_027072901.1"/>
    </source>
</evidence>
<dbReference type="PROSITE" id="PS50076">
    <property type="entry name" value="DNAJ_2"/>
    <property type="match status" value="1"/>
</dbReference>
<gene>
    <name evidence="4" type="primary">LOC113697469</name>
    <name evidence="5" type="synonym">LOC140009193</name>
</gene>
<proteinExistence type="predicted"/>
<reference evidence="4" key="2">
    <citation type="submission" date="2025-04" db="UniProtKB">
        <authorList>
            <consortium name="RefSeq"/>
        </authorList>
    </citation>
    <scope>IDENTIFICATION</scope>
    <source>
        <tissue evidence="4 5">Leaves</tissue>
    </source>
</reference>
<evidence type="ECO:0000313" key="5">
    <source>
        <dbReference type="RefSeq" id="XP_071910186.1"/>
    </source>
</evidence>
<name>A0A6P6T4S0_COFAR</name>
<accession>A0A6P6T4S0</accession>
<evidence type="ECO:0000259" key="2">
    <source>
        <dbReference type="PROSITE" id="PS50076"/>
    </source>
</evidence>
<dbReference type="SUPFAM" id="SSF46565">
    <property type="entry name" value="Chaperone J-domain"/>
    <property type="match status" value="1"/>
</dbReference>